<gene>
    <name evidence="5" type="primary">LOC100830429</name>
    <name evidence="4" type="ORF">BRADI_3g57850v3</name>
</gene>
<evidence type="ECO:0000259" key="3">
    <source>
        <dbReference type="Pfam" id="PF23041"/>
    </source>
</evidence>
<dbReference type="AlphaFoldDB" id="I1IET7"/>
<dbReference type="InterPro" id="IPR055464">
    <property type="entry name" value="DUF7036"/>
</dbReference>
<reference evidence="4 5" key="1">
    <citation type="journal article" date="2010" name="Nature">
        <title>Genome sequencing and analysis of the model grass Brachypodium distachyon.</title>
        <authorList>
            <consortium name="International Brachypodium Initiative"/>
        </authorList>
    </citation>
    <scope>NUCLEOTIDE SEQUENCE [LARGE SCALE GENOMIC DNA]</scope>
    <source>
        <strain evidence="4">Bd21</strain>
        <strain evidence="5">cv. Bd21</strain>
    </source>
</reference>
<feature type="transmembrane region" description="Helical" evidence="2">
    <location>
        <begin position="35"/>
        <end position="58"/>
    </location>
</feature>
<keyword evidence="2" id="KW-0472">Membrane</keyword>
<dbReference type="PANTHER" id="PTHR33826:SF1">
    <property type="entry name" value="OS02G0768000 PROTEIN"/>
    <property type="match status" value="1"/>
</dbReference>
<dbReference type="RefSeq" id="XP_010236071.1">
    <property type="nucleotide sequence ID" value="XM_010237769.3"/>
</dbReference>
<dbReference type="EnsemblPlants" id="KQK01730">
    <property type="protein sequence ID" value="KQK01730"/>
    <property type="gene ID" value="BRADI_3g57850v3"/>
</dbReference>
<dbReference type="GeneID" id="100830429"/>
<evidence type="ECO:0000256" key="2">
    <source>
        <dbReference type="SAM" id="Phobius"/>
    </source>
</evidence>
<evidence type="ECO:0000313" key="4">
    <source>
        <dbReference type="EMBL" id="KQK01730.1"/>
    </source>
</evidence>
<evidence type="ECO:0000313" key="6">
    <source>
        <dbReference type="Proteomes" id="UP000008810"/>
    </source>
</evidence>
<reference evidence="5" key="3">
    <citation type="submission" date="2018-08" db="UniProtKB">
        <authorList>
            <consortium name="EnsemblPlants"/>
        </authorList>
    </citation>
    <scope>IDENTIFICATION</scope>
    <source>
        <strain evidence="5">cv. Bd21</strain>
    </source>
</reference>
<feature type="domain" description="DUF7036" evidence="3">
    <location>
        <begin position="205"/>
        <end position="297"/>
    </location>
</feature>
<feature type="region of interest" description="Disordered" evidence="1">
    <location>
        <begin position="1"/>
        <end position="23"/>
    </location>
</feature>
<keyword evidence="2" id="KW-1133">Transmembrane helix</keyword>
<reference evidence="4" key="2">
    <citation type="submission" date="2017-06" db="EMBL/GenBank/DDBJ databases">
        <title>WGS assembly of Brachypodium distachyon.</title>
        <authorList>
            <consortium name="The International Brachypodium Initiative"/>
            <person name="Lucas S."/>
            <person name="Harmon-Smith M."/>
            <person name="Lail K."/>
            <person name="Tice H."/>
            <person name="Grimwood J."/>
            <person name="Bruce D."/>
            <person name="Barry K."/>
            <person name="Shu S."/>
            <person name="Lindquist E."/>
            <person name="Wang M."/>
            <person name="Pitluck S."/>
            <person name="Vogel J.P."/>
            <person name="Garvin D.F."/>
            <person name="Mockler T.C."/>
            <person name="Schmutz J."/>
            <person name="Rokhsar D."/>
            <person name="Bevan M.W."/>
        </authorList>
    </citation>
    <scope>NUCLEOTIDE SEQUENCE</scope>
    <source>
        <strain evidence="4">Bd21</strain>
    </source>
</reference>
<keyword evidence="2" id="KW-0812">Transmembrane</keyword>
<dbReference type="OMA" id="WPPISER"/>
<organism evidence="4">
    <name type="scientific">Brachypodium distachyon</name>
    <name type="common">Purple false brome</name>
    <name type="synonym">Trachynia distachya</name>
    <dbReference type="NCBI Taxonomy" id="15368"/>
    <lineage>
        <taxon>Eukaryota</taxon>
        <taxon>Viridiplantae</taxon>
        <taxon>Streptophyta</taxon>
        <taxon>Embryophyta</taxon>
        <taxon>Tracheophyta</taxon>
        <taxon>Spermatophyta</taxon>
        <taxon>Magnoliopsida</taxon>
        <taxon>Liliopsida</taxon>
        <taxon>Poales</taxon>
        <taxon>Poaceae</taxon>
        <taxon>BOP clade</taxon>
        <taxon>Pooideae</taxon>
        <taxon>Stipodae</taxon>
        <taxon>Brachypodieae</taxon>
        <taxon>Brachypodium</taxon>
    </lineage>
</organism>
<dbReference type="eggNOG" id="ENOG502QQMB">
    <property type="taxonomic scope" value="Eukaryota"/>
</dbReference>
<accession>I1IET7</accession>
<dbReference type="KEGG" id="bdi:100830429"/>
<proteinExistence type="predicted"/>
<name>I1IET7_BRADI</name>
<feature type="domain" description="DUF7036" evidence="3">
    <location>
        <begin position="80"/>
        <end position="170"/>
    </location>
</feature>
<feature type="compositionally biased region" description="Basic and acidic residues" evidence="1">
    <location>
        <begin position="1"/>
        <end position="11"/>
    </location>
</feature>
<dbReference type="Gramene" id="KQK01730">
    <property type="protein sequence ID" value="KQK01730"/>
    <property type="gene ID" value="BRADI_3g57850v3"/>
</dbReference>
<dbReference type="OrthoDB" id="611787at2759"/>
<keyword evidence="6" id="KW-1185">Reference proteome</keyword>
<dbReference type="Pfam" id="PF23041">
    <property type="entry name" value="DUF7036"/>
    <property type="match status" value="2"/>
</dbReference>
<dbReference type="EMBL" id="CM000882">
    <property type="protein sequence ID" value="KQK01730.1"/>
    <property type="molecule type" value="Genomic_DNA"/>
</dbReference>
<sequence>MGKAGDAEQAGRRPAPATSDGSALRRCSPAIGKALSVKCIISLFMAIGVFLSAVFLLLHLRASGNIPDDPGKLVGEIQASFILLKPPAQLASHATMLEEEIYRQIGVPNSKVSVTMQTLSFKDVTCVEFGILPDQINTSISAQSMRTLRTKLMQLTLQQMNLSLTPSVFGDPFCVEVLGFPGGITMEVELPPYNSNVYFVQPIFNVTLEMSIHQIRGVLAELKKSLEHTLGQALHKGICLDVTNKNGSTINPPVTVQVSLSPDDRNIYEEPQRLKQLAEIIIESSSRNLGLNPSIFGRIKDLELDPYLQSIIPSFAPSSSPTPIPSPSMPPYSQPSNLCEHCSCPDFVTIMNTAFPHRKLMRLPPMAILLQLPTRLHSGKIPLHEKNGNAVATPTFIATSSRP</sequence>
<dbReference type="STRING" id="15368.I1IET7"/>
<dbReference type="PANTHER" id="PTHR33826">
    <property type="entry name" value="F20B24.21"/>
    <property type="match status" value="1"/>
</dbReference>
<evidence type="ECO:0000256" key="1">
    <source>
        <dbReference type="SAM" id="MobiDB-lite"/>
    </source>
</evidence>
<dbReference type="HOGENOM" id="CLU_742659_0_0_1"/>
<dbReference type="Proteomes" id="UP000008810">
    <property type="component" value="Chromosome 3"/>
</dbReference>
<protein>
    <recommendedName>
        <fullName evidence="3">DUF7036 domain-containing protein</fullName>
    </recommendedName>
</protein>
<evidence type="ECO:0000313" key="5">
    <source>
        <dbReference type="EnsemblPlants" id="KQK01730"/>
    </source>
</evidence>